<gene>
    <name evidence="2" type="ORF">SAMN04488558_10171</name>
</gene>
<dbReference type="Proteomes" id="UP000198833">
    <property type="component" value="Unassembled WGS sequence"/>
</dbReference>
<name>A0A1H8YXY4_9LACT</name>
<sequence length="197" mass="23507">MDEFDKLKRSVIEQAEQKGKEYYQREVRKLEQSYKEKFNDLNRSYEENRQQALAKVRHHHDRLIQQIQNKERQTSLVSKQEILTSLFEETVHKMTQWTVEDETRFIQRILNKYQGQPLTLLLGQKTLAKFSQRDLDQLQKEFPNIQISQESISGQAGFKLVMNQIDYNYLYADLVKDSQREISSDIAQRIFVESDAE</sequence>
<proteinExistence type="predicted"/>
<evidence type="ECO:0000313" key="2">
    <source>
        <dbReference type="EMBL" id="SEP56946.1"/>
    </source>
</evidence>
<protein>
    <submittedName>
        <fullName evidence="2">V/A-type H+-transporting ATPase subunit E</fullName>
    </submittedName>
</protein>
<dbReference type="STRING" id="89093.SAMN04488558_10171"/>
<reference evidence="2 3" key="1">
    <citation type="submission" date="2016-10" db="EMBL/GenBank/DDBJ databases">
        <authorList>
            <person name="de Groot N.N."/>
        </authorList>
    </citation>
    <scope>NUCLEOTIDE SEQUENCE [LARGE SCALE GENOMIC DNA]</scope>
    <source>
        <strain evidence="2 3">DSM 15695</strain>
    </source>
</reference>
<evidence type="ECO:0000256" key="1">
    <source>
        <dbReference type="SAM" id="Coils"/>
    </source>
</evidence>
<keyword evidence="3" id="KW-1185">Reference proteome</keyword>
<dbReference type="OrthoDB" id="2139645at2"/>
<dbReference type="EMBL" id="FOEN01000001">
    <property type="protein sequence ID" value="SEP56946.1"/>
    <property type="molecule type" value="Genomic_DNA"/>
</dbReference>
<accession>A0A1H8YXY4</accession>
<organism evidence="2 3">
    <name type="scientific">Ignavigranum ruoffiae</name>
    <dbReference type="NCBI Taxonomy" id="89093"/>
    <lineage>
        <taxon>Bacteria</taxon>
        <taxon>Bacillati</taxon>
        <taxon>Bacillota</taxon>
        <taxon>Bacilli</taxon>
        <taxon>Lactobacillales</taxon>
        <taxon>Aerococcaceae</taxon>
        <taxon>Ignavigranum</taxon>
    </lineage>
</organism>
<dbReference type="SUPFAM" id="SSF160527">
    <property type="entry name" value="V-type ATPase subunit E-like"/>
    <property type="match status" value="1"/>
</dbReference>
<keyword evidence="1" id="KW-0175">Coiled coil</keyword>
<evidence type="ECO:0000313" key="3">
    <source>
        <dbReference type="Proteomes" id="UP000198833"/>
    </source>
</evidence>
<dbReference type="AlphaFoldDB" id="A0A1H8YXY4"/>
<feature type="coiled-coil region" evidence="1">
    <location>
        <begin position="35"/>
        <end position="73"/>
    </location>
</feature>
<dbReference type="RefSeq" id="WP_092569621.1">
    <property type="nucleotide sequence ID" value="NZ_CALUDV010000004.1"/>
</dbReference>